<protein>
    <submittedName>
        <fullName evidence="8">Phage shock protein e-related protein</fullName>
    </submittedName>
</protein>
<dbReference type="InterPro" id="IPR001763">
    <property type="entry name" value="Rhodanese-like_dom"/>
</dbReference>
<dbReference type="InterPro" id="IPR036873">
    <property type="entry name" value="Rhodanese-like_dom_sf"/>
</dbReference>
<sequence>MLSNLTKLNGISSKFSGILRNFTSKIFIIGGNAGGCSAGAKIRRTSEDVDITILEKSQFLSWANCGLPYHLGGTIPNRDNLLLSTAEKFWEQMRIDVKTGNEAIQVMCDENKIKVYDHNVKKSVIYDYDKLIISPGSYSFAPPIKNIYAPNIFSLKTINDLDKIMFFLSKHSGIKKVVICGAGAIGLESAENFMKLGCEVTIVDMEENILPRALDKDFAKYYQAFLEKKGLKFLMGNAASSFELGKNGYANKVVLNDGQEIDFDLALVSFGSRPNTRFLANSGLDIDKQGFLNVDEHLQTNYPNVFGCGDIVLCEYLLTKNKAPNFLAGPANKMGRIAGYNSVAKKEDRLKFKPILGTFAVEAFGIGCAKTGLNETECKKNNYSYEVAVGFPLNHVEYMPGAFSVASKLIYEKGTGKILGGQFCGPDGVDKRNDVIATAITGGMTVFDFEQIDLTYCPQYGAPKDVVCQMSMIACDSLRGLSKNISYKDFLNKVEELGQENVQVVDVMTPKEYEFLHFPNSINIDYENNFREDINKLDPNMPTFIYCKAGWRGYRAYRILKANGFKNLYNITGGIRFMTQDKAEDCLNQDPNFKFDFK</sequence>
<comment type="cofactor">
    <cofactor evidence="1">
        <name>FAD</name>
        <dbReference type="ChEBI" id="CHEBI:57692"/>
    </cofactor>
</comment>
<dbReference type="InterPro" id="IPR036188">
    <property type="entry name" value="FAD/NAD-bd_sf"/>
</dbReference>
<dbReference type="Pfam" id="PF07992">
    <property type="entry name" value="Pyr_redox_2"/>
    <property type="match status" value="1"/>
</dbReference>
<feature type="domain" description="Rhodanese" evidence="7">
    <location>
        <begin position="498"/>
        <end position="582"/>
    </location>
</feature>
<evidence type="ECO:0000313" key="9">
    <source>
        <dbReference type="Proteomes" id="UP001146793"/>
    </source>
</evidence>
<dbReference type="AlphaFoldDB" id="A0AAV8A7T4"/>
<dbReference type="Proteomes" id="UP001146793">
    <property type="component" value="Unassembled WGS sequence"/>
</dbReference>
<dbReference type="InterPro" id="IPR004099">
    <property type="entry name" value="Pyr_nucl-diS_OxRdtase_dimer"/>
</dbReference>
<keyword evidence="6" id="KW-0676">Redox-active center</keyword>
<dbReference type="EMBL" id="JANTQA010000012">
    <property type="protein sequence ID" value="KAJ3450299.1"/>
    <property type="molecule type" value="Genomic_DNA"/>
</dbReference>
<dbReference type="Gene3D" id="3.40.250.10">
    <property type="entry name" value="Rhodanese-like domain"/>
    <property type="match status" value="1"/>
</dbReference>
<dbReference type="SMART" id="SM00450">
    <property type="entry name" value="RHOD"/>
    <property type="match status" value="1"/>
</dbReference>
<dbReference type="Pfam" id="PF00581">
    <property type="entry name" value="Rhodanese"/>
    <property type="match status" value="1"/>
</dbReference>
<proteinExistence type="inferred from homology"/>
<keyword evidence="5" id="KW-0560">Oxidoreductase</keyword>
<keyword evidence="3" id="KW-0285">Flavoprotein</keyword>
<reference evidence="8" key="1">
    <citation type="submission" date="2022-08" db="EMBL/GenBank/DDBJ databases">
        <title>Novel sulphate-reducing endosymbionts in the free-living metamonad Anaeramoeba.</title>
        <authorList>
            <person name="Jerlstrom-Hultqvist J."/>
            <person name="Cepicka I."/>
            <person name="Gallot-Lavallee L."/>
            <person name="Salas-Leiva D."/>
            <person name="Curtis B.A."/>
            <person name="Zahonova K."/>
            <person name="Pipaliya S."/>
            <person name="Dacks J."/>
            <person name="Roger A.J."/>
        </authorList>
    </citation>
    <scope>NUCLEOTIDE SEQUENCE</scope>
    <source>
        <strain evidence="8">Busselton2</strain>
    </source>
</reference>
<dbReference type="PANTHER" id="PTHR43429">
    <property type="entry name" value="PYRIDINE NUCLEOTIDE-DISULFIDE OXIDOREDUCTASE DOMAIN-CONTAINING"/>
    <property type="match status" value="1"/>
</dbReference>
<gene>
    <name evidence="8" type="ORF">M0812_06470</name>
</gene>
<dbReference type="CDD" id="cd00158">
    <property type="entry name" value="RHOD"/>
    <property type="match status" value="1"/>
</dbReference>
<dbReference type="SUPFAM" id="SSF52821">
    <property type="entry name" value="Rhodanese/Cell cycle control phosphatase"/>
    <property type="match status" value="1"/>
</dbReference>
<evidence type="ECO:0000256" key="1">
    <source>
        <dbReference type="ARBA" id="ARBA00001974"/>
    </source>
</evidence>
<dbReference type="InterPro" id="IPR023753">
    <property type="entry name" value="FAD/NAD-binding_dom"/>
</dbReference>
<keyword evidence="4" id="KW-0274">FAD</keyword>
<dbReference type="Gene3D" id="3.50.50.60">
    <property type="entry name" value="FAD/NAD(P)-binding domain"/>
    <property type="match status" value="2"/>
</dbReference>
<dbReference type="Pfam" id="PF02852">
    <property type="entry name" value="Pyr_redox_dim"/>
    <property type="match status" value="1"/>
</dbReference>
<evidence type="ECO:0000256" key="3">
    <source>
        <dbReference type="ARBA" id="ARBA00022630"/>
    </source>
</evidence>
<dbReference type="SUPFAM" id="SSF51905">
    <property type="entry name" value="FAD/NAD(P)-binding domain"/>
    <property type="match status" value="1"/>
</dbReference>
<name>A0AAV8A7T4_9EUKA</name>
<dbReference type="GO" id="GO:0016491">
    <property type="term" value="F:oxidoreductase activity"/>
    <property type="evidence" value="ECO:0007669"/>
    <property type="project" value="UniProtKB-KW"/>
</dbReference>
<dbReference type="InterPro" id="IPR016156">
    <property type="entry name" value="FAD/NAD-linked_Rdtase_dimer_sf"/>
</dbReference>
<evidence type="ECO:0000256" key="5">
    <source>
        <dbReference type="ARBA" id="ARBA00023002"/>
    </source>
</evidence>
<dbReference type="PANTHER" id="PTHR43429:SF1">
    <property type="entry name" value="NAD(P)H SULFUR OXIDOREDUCTASE (COA-DEPENDENT)"/>
    <property type="match status" value="1"/>
</dbReference>
<comment type="caution">
    <text evidence="8">The sequence shown here is derived from an EMBL/GenBank/DDBJ whole genome shotgun (WGS) entry which is preliminary data.</text>
</comment>
<dbReference type="PRINTS" id="PR00411">
    <property type="entry name" value="PNDRDTASEI"/>
</dbReference>
<dbReference type="PROSITE" id="PS50206">
    <property type="entry name" value="RHODANESE_3"/>
    <property type="match status" value="1"/>
</dbReference>
<evidence type="ECO:0000313" key="8">
    <source>
        <dbReference type="EMBL" id="KAJ3450299.1"/>
    </source>
</evidence>
<accession>A0AAV8A7T4</accession>
<dbReference type="PRINTS" id="PR00368">
    <property type="entry name" value="FADPNR"/>
</dbReference>
<dbReference type="InterPro" id="IPR050260">
    <property type="entry name" value="FAD-bd_OxRdtase"/>
</dbReference>
<evidence type="ECO:0000259" key="7">
    <source>
        <dbReference type="PROSITE" id="PS50206"/>
    </source>
</evidence>
<evidence type="ECO:0000256" key="4">
    <source>
        <dbReference type="ARBA" id="ARBA00022827"/>
    </source>
</evidence>
<dbReference type="SUPFAM" id="SSF55424">
    <property type="entry name" value="FAD/NAD-linked reductases, dimerisation (C-terminal) domain"/>
    <property type="match status" value="1"/>
</dbReference>
<evidence type="ECO:0000256" key="6">
    <source>
        <dbReference type="ARBA" id="ARBA00023284"/>
    </source>
</evidence>
<organism evidence="8 9">
    <name type="scientific">Anaeramoeba flamelloides</name>
    <dbReference type="NCBI Taxonomy" id="1746091"/>
    <lineage>
        <taxon>Eukaryota</taxon>
        <taxon>Metamonada</taxon>
        <taxon>Anaeramoebidae</taxon>
        <taxon>Anaeramoeba</taxon>
    </lineage>
</organism>
<evidence type="ECO:0000256" key="2">
    <source>
        <dbReference type="ARBA" id="ARBA00009130"/>
    </source>
</evidence>
<comment type="similarity">
    <text evidence="2">Belongs to the class-III pyridine nucleotide-disulfide oxidoreductase family.</text>
</comment>